<evidence type="ECO:0000256" key="2">
    <source>
        <dbReference type="ARBA" id="ARBA00022485"/>
    </source>
</evidence>
<name>Q3SI39_THIDA</name>
<evidence type="ECO:0000256" key="1">
    <source>
        <dbReference type="ARBA" id="ARBA00010312"/>
    </source>
</evidence>
<evidence type="ECO:0000313" key="10">
    <source>
        <dbReference type="EMBL" id="AAZ97694.1"/>
    </source>
</evidence>
<evidence type="ECO:0000313" key="11">
    <source>
        <dbReference type="Proteomes" id="UP000008291"/>
    </source>
</evidence>
<sequence>MPRPKETVMTTFTTRRKILAFGGLAAFGTGFSATAKRMVSPLLDGEAPKAQYHGASLAPEFKIDPATGALEVNPAQQVSYTSCLGCTTQCGVRVRIDRASGKVLRVAGNPYSPLSTEPHLPMKASIRDSFVAISGYQDKGLAMRSTACGRGNAVLEQMDSPFRVLRPMKRVGPRNSGQWEPISFEQLVHELTEGGDLFGEGPVEGLKALRDLKTPIDPQRPELGPKVNQVALITSVNDGRLPFAKRFMQQAYGTINFVGHGSYCGGAYRSGSGALFGDMKKMPHGKPDFANTEFALFIGTAPANAGNPFKRQGAMLARGRSDGKLNYVVVDPVLTNTNNLAAGERGRWVPIKPGTDGALVMGMMRWMFENGGYDARYLSHPNLAVAKAAGEPSWSNATHLVVVEPGHPRQGRFLRGSDLGLELPEDERYKDKDPFVVMGADGAVHHDQATGPAQIFVDGTVEVGGAPLKVKSSLLLLHEQALAHSLEEYAAACGIPAGTIAALAKEFSSHGKRAAAVAHGGMMAGNGFYNAYGVVTLNALIGNLNWKGGLAMNGGGFKDVGAGPRYDLESFPGMIEKPKGLPLGRNAPYEKTAEFAAKKASGKAYPAQAPWFPNAPGLATEWLTGAANGYPYGLKALFVWSANPVYGIPGLRAQVEQDLKDPKKIPLIVAVDPLINESSAFADYIVPDSLLYESWGWATAWGGVPTKASTARWPVVEPKADKLADGQAIGMETFFIALARALALPGFGPGAIADMDGDTYPLERPEDWYLRGGANIAWLGKEPVADASDDDMLLSGVERLRPLLERTLKPEEVRKVAFILARGGRYQPAKETYSADNPEWMTNRFDKGLQIYNENLGAAKNSITGKRFVGCATWAEPGFADGSAMRTHYPEAEWPLQLVSFKSALQNSYSIAASRLRGIHPENPVLMHPADAARFGLKNGDDALIRTPGGSARGRVIVHAGVMQGVLAVEHGFGHRELGARAHRMGGTRQPEIAAIGAGVNLNDLGLADPTRQGKSVWVDAVSGTSVRNGLPASVARA</sequence>
<dbReference type="Proteomes" id="UP000008291">
    <property type="component" value="Chromosome"/>
</dbReference>
<dbReference type="HOGENOM" id="CLU_008235_0_0_4"/>
<dbReference type="Gene3D" id="2.40.40.20">
    <property type="match status" value="1"/>
</dbReference>
<dbReference type="eggNOG" id="COG0243">
    <property type="taxonomic scope" value="Bacteria"/>
</dbReference>
<dbReference type="GO" id="GO:0051539">
    <property type="term" value="F:4 iron, 4 sulfur cluster binding"/>
    <property type="evidence" value="ECO:0007669"/>
    <property type="project" value="UniProtKB-KW"/>
</dbReference>
<evidence type="ECO:0000256" key="7">
    <source>
        <dbReference type="ARBA" id="ARBA00023004"/>
    </source>
</evidence>
<keyword evidence="2" id="KW-0004">4Fe-4S</keyword>
<evidence type="ECO:0000256" key="3">
    <source>
        <dbReference type="ARBA" id="ARBA00022505"/>
    </source>
</evidence>
<dbReference type="Pfam" id="PF00384">
    <property type="entry name" value="Molybdopterin"/>
    <property type="match status" value="1"/>
</dbReference>
<evidence type="ECO:0000259" key="9">
    <source>
        <dbReference type="PROSITE" id="PS51669"/>
    </source>
</evidence>
<dbReference type="InterPro" id="IPR006656">
    <property type="entry name" value="Mopterin_OxRdtase"/>
</dbReference>
<dbReference type="KEGG" id="tbd:Tbd_1741"/>
<dbReference type="GO" id="GO:0043546">
    <property type="term" value="F:molybdopterin cofactor binding"/>
    <property type="evidence" value="ECO:0007669"/>
    <property type="project" value="InterPro"/>
</dbReference>
<evidence type="ECO:0000256" key="8">
    <source>
        <dbReference type="ARBA" id="ARBA00023014"/>
    </source>
</evidence>
<accession>Q3SI39</accession>
<comment type="similarity">
    <text evidence="1">Belongs to the prokaryotic molybdopterin-containing oxidoreductase family.</text>
</comment>
<dbReference type="Gene3D" id="3.30.200.210">
    <property type="match status" value="1"/>
</dbReference>
<dbReference type="EMBL" id="CP000116">
    <property type="protein sequence ID" value="AAZ97694.1"/>
    <property type="molecule type" value="Genomic_DNA"/>
</dbReference>
<keyword evidence="3" id="KW-0500">Molybdenum</keyword>
<keyword evidence="7" id="KW-0408">Iron</keyword>
<keyword evidence="4" id="KW-0479">Metal-binding</keyword>
<proteinExistence type="inferred from homology"/>
<dbReference type="SUPFAM" id="SSF50692">
    <property type="entry name" value="ADC-like"/>
    <property type="match status" value="1"/>
</dbReference>
<dbReference type="Gene3D" id="3.40.50.740">
    <property type="match status" value="1"/>
</dbReference>
<keyword evidence="6" id="KW-0560">Oxidoreductase</keyword>
<dbReference type="Gene3D" id="3.40.228.10">
    <property type="entry name" value="Dimethylsulfoxide Reductase, domain 2"/>
    <property type="match status" value="1"/>
</dbReference>
<dbReference type="CDD" id="cd02780">
    <property type="entry name" value="MopB_CT_Tetrathionate_Arsenate-R"/>
    <property type="match status" value="1"/>
</dbReference>
<dbReference type="InterPro" id="IPR037946">
    <property type="entry name" value="MopB_CT_Tetrathionate"/>
</dbReference>
<dbReference type="CDD" id="cd02758">
    <property type="entry name" value="MopB_Tetrathionate-Ra"/>
    <property type="match status" value="1"/>
</dbReference>
<evidence type="ECO:0000256" key="6">
    <source>
        <dbReference type="ARBA" id="ARBA00023002"/>
    </source>
</evidence>
<dbReference type="PANTHER" id="PTHR43742">
    <property type="entry name" value="TRIMETHYLAMINE-N-OXIDE REDUCTASE"/>
    <property type="match status" value="1"/>
</dbReference>
<dbReference type="InterPro" id="IPR050612">
    <property type="entry name" value="Prok_Mopterin_Oxidored"/>
</dbReference>
<keyword evidence="11" id="KW-1185">Reference proteome</keyword>
<dbReference type="InterPro" id="IPR006963">
    <property type="entry name" value="Mopterin_OxRdtase_4Fe-4S_dom"/>
</dbReference>
<dbReference type="PANTHER" id="PTHR43742:SF9">
    <property type="entry name" value="TETRATHIONATE REDUCTASE SUBUNIT A"/>
    <property type="match status" value="1"/>
</dbReference>
<protein>
    <submittedName>
        <fullName evidence="10">Putative tetrathionate reductase, subunit A</fullName>
    </submittedName>
</protein>
<dbReference type="STRING" id="292415.Tbd_1741"/>
<evidence type="ECO:0000256" key="5">
    <source>
        <dbReference type="ARBA" id="ARBA00022729"/>
    </source>
</evidence>
<evidence type="ECO:0000256" key="4">
    <source>
        <dbReference type="ARBA" id="ARBA00022723"/>
    </source>
</evidence>
<dbReference type="Pfam" id="PF01568">
    <property type="entry name" value="Molydop_binding"/>
    <property type="match status" value="1"/>
</dbReference>
<dbReference type="SMART" id="SM00926">
    <property type="entry name" value="Molybdop_Fe4S4"/>
    <property type="match status" value="1"/>
</dbReference>
<dbReference type="SUPFAM" id="SSF53706">
    <property type="entry name" value="Formate dehydrogenase/DMSO reductase, domains 1-3"/>
    <property type="match status" value="1"/>
</dbReference>
<dbReference type="AlphaFoldDB" id="Q3SI39"/>
<reference evidence="10 11" key="1">
    <citation type="journal article" date="2006" name="J. Bacteriol.">
        <title>The genome sequence of the obligately chemolithoautotrophic, facultatively anaerobic bacterium Thiobacillus denitrificans.</title>
        <authorList>
            <person name="Beller H.R."/>
            <person name="Chain P.S."/>
            <person name="Letain T.E."/>
            <person name="Chakicherla A."/>
            <person name="Larimer F.W."/>
            <person name="Richardson P.M."/>
            <person name="Coleman M.A."/>
            <person name="Wood A.P."/>
            <person name="Kelly D.P."/>
        </authorList>
    </citation>
    <scope>NUCLEOTIDE SEQUENCE [LARGE SCALE GENOMIC DNA]</scope>
    <source>
        <strain evidence="10 11">ATCC 25259</strain>
    </source>
</reference>
<dbReference type="InterPro" id="IPR006657">
    <property type="entry name" value="MoPterin_dinucl-bd_dom"/>
</dbReference>
<keyword evidence="8" id="KW-0411">Iron-sulfur</keyword>
<dbReference type="GO" id="GO:0016491">
    <property type="term" value="F:oxidoreductase activity"/>
    <property type="evidence" value="ECO:0007669"/>
    <property type="project" value="UniProtKB-KW"/>
</dbReference>
<keyword evidence="5" id="KW-0732">Signal</keyword>
<dbReference type="GO" id="GO:0046872">
    <property type="term" value="F:metal ion binding"/>
    <property type="evidence" value="ECO:0007669"/>
    <property type="project" value="UniProtKB-KW"/>
</dbReference>
<organism evidence="10 11">
    <name type="scientific">Thiobacillus denitrificans (strain ATCC 25259 / T1)</name>
    <dbReference type="NCBI Taxonomy" id="292415"/>
    <lineage>
        <taxon>Bacteria</taxon>
        <taxon>Pseudomonadati</taxon>
        <taxon>Pseudomonadota</taxon>
        <taxon>Betaproteobacteria</taxon>
        <taxon>Nitrosomonadales</taxon>
        <taxon>Thiobacillaceae</taxon>
        <taxon>Thiobacillus</taxon>
    </lineage>
</organism>
<feature type="domain" description="4Fe-4S Mo/W bis-MGD-type" evidence="9">
    <location>
        <begin position="76"/>
        <end position="162"/>
    </location>
</feature>
<dbReference type="InterPro" id="IPR009010">
    <property type="entry name" value="Asp_de-COase-like_dom_sf"/>
</dbReference>
<gene>
    <name evidence="10" type="ordered locus">Tbd_1741</name>
</gene>
<dbReference type="PROSITE" id="PS51669">
    <property type="entry name" value="4FE4S_MOW_BIS_MGD"/>
    <property type="match status" value="1"/>
</dbReference>
<dbReference type="InterPro" id="IPR041929">
    <property type="entry name" value="Tetrathionate-R_A_N"/>
</dbReference>